<feature type="chain" id="PRO_5019382646" evidence="1">
    <location>
        <begin position="24"/>
        <end position="101"/>
    </location>
</feature>
<organism evidence="2 3">
    <name type="scientific">Massilia atriviolacea</name>
    <dbReference type="NCBI Taxonomy" id="2495579"/>
    <lineage>
        <taxon>Bacteria</taxon>
        <taxon>Pseudomonadati</taxon>
        <taxon>Pseudomonadota</taxon>
        <taxon>Betaproteobacteria</taxon>
        <taxon>Burkholderiales</taxon>
        <taxon>Oxalobacteraceae</taxon>
        <taxon>Telluria group</taxon>
        <taxon>Massilia</taxon>
    </lineage>
</organism>
<keyword evidence="3" id="KW-1185">Reference proteome</keyword>
<evidence type="ECO:0000256" key="1">
    <source>
        <dbReference type="SAM" id="SignalP"/>
    </source>
</evidence>
<dbReference type="Proteomes" id="UP000278085">
    <property type="component" value="Unassembled WGS sequence"/>
</dbReference>
<reference evidence="2 3" key="1">
    <citation type="submission" date="2018-12" db="EMBL/GenBank/DDBJ databases">
        <authorList>
            <person name="Yang E."/>
        </authorList>
    </citation>
    <scope>NUCLEOTIDE SEQUENCE [LARGE SCALE GENOMIC DNA]</scope>
    <source>
        <strain evidence="2 3">SOD</strain>
    </source>
</reference>
<gene>
    <name evidence="2" type="ORF">EJB06_09865</name>
</gene>
<sequence length="101" mass="10661">MKLLARACLSFALLLLVSATAAADVPADETSCDRTPRPGVAEVLFLDPKGRGHAMAYPIGHSVQQILAALRRLAPPQDAHPGRRNAFVLARQVSHEGSGAP</sequence>
<feature type="signal peptide" evidence="1">
    <location>
        <begin position="1"/>
        <end position="23"/>
    </location>
</feature>
<dbReference type="EMBL" id="RXLQ01000004">
    <property type="protein sequence ID" value="RSZ59451.1"/>
    <property type="molecule type" value="Genomic_DNA"/>
</dbReference>
<protein>
    <submittedName>
        <fullName evidence="2">Uncharacterized protein</fullName>
    </submittedName>
</protein>
<accession>A0A430HPK7</accession>
<evidence type="ECO:0000313" key="2">
    <source>
        <dbReference type="EMBL" id="RSZ59451.1"/>
    </source>
</evidence>
<comment type="caution">
    <text evidence="2">The sequence shown here is derived from an EMBL/GenBank/DDBJ whole genome shotgun (WGS) entry which is preliminary data.</text>
</comment>
<name>A0A430HPK7_9BURK</name>
<keyword evidence="1" id="KW-0732">Signal</keyword>
<proteinExistence type="predicted"/>
<dbReference type="RefSeq" id="WP_126073822.1">
    <property type="nucleotide sequence ID" value="NZ_CP051166.1"/>
</dbReference>
<evidence type="ECO:0000313" key="3">
    <source>
        <dbReference type="Proteomes" id="UP000278085"/>
    </source>
</evidence>
<dbReference type="AlphaFoldDB" id="A0A430HPK7"/>